<name>A0AAV4MBI7_9ARAC</name>
<keyword evidence="3" id="KW-1185">Reference proteome</keyword>
<reference evidence="2 3" key="1">
    <citation type="submission" date="2021-06" db="EMBL/GenBank/DDBJ databases">
        <title>Caerostris darwini draft genome.</title>
        <authorList>
            <person name="Kono N."/>
            <person name="Arakawa K."/>
        </authorList>
    </citation>
    <scope>NUCLEOTIDE SEQUENCE [LARGE SCALE GENOMIC DNA]</scope>
</reference>
<feature type="region of interest" description="Disordered" evidence="1">
    <location>
        <begin position="50"/>
        <end position="70"/>
    </location>
</feature>
<feature type="compositionally biased region" description="Low complexity" evidence="1">
    <location>
        <begin position="61"/>
        <end position="70"/>
    </location>
</feature>
<dbReference type="Proteomes" id="UP001054837">
    <property type="component" value="Unassembled WGS sequence"/>
</dbReference>
<comment type="caution">
    <text evidence="2">The sequence shown here is derived from an EMBL/GenBank/DDBJ whole genome shotgun (WGS) entry which is preliminary data.</text>
</comment>
<dbReference type="AlphaFoldDB" id="A0AAV4MBI7"/>
<organism evidence="2 3">
    <name type="scientific">Caerostris darwini</name>
    <dbReference type="NCBI Taxonomy" id="1538125"/>
    <lineage>
        <taxon>Eukaryota</taxon>
        <taxon>Metazoa</taxon>
        <taxon>Ecdysozoa</taxon>
        <taxon>Arthropoda</taxon>
        <taxon>Chelicerata</taxon>
        <taxon>Arachnida</taxon>
        <taxon>Araneae</taxon>
        <taxon>Araneomorphae</taxon>
        <taxon>Entelegynae</taxon>
        <taxon>Araneoidea</taxon>
        <taxon>Araneidae</taxon>
        <taxon>Caerostris</taxon>
    </lineage>
</organism>
<evidence type="ECO:0000256" key="1">
    <source>
        <dbReference type="SAM" id="MobiDB-lite"/>
    </source>
</evidence>
<sequence length="127" mass="15139">MKCINCFRENSCTSDPSKHNNENDHYSFQNKCPYYKKCLKELREEAICEEETKKQKKQQKQETPTQEDQQQICQTITNNIKDQIQNIIKENETTKTETMQEKLCENITNSLKTHVEEMFSEQLIIQI</sequence>
<proteinExistence type="predicted"/>
<protein>
    <submittedName>
        <fullName evidence="2">Uncharacterized protein</fullName>
    </submittedName>
</protein>
<gene>
    <name evidence="2" type="ORF">CDAR_292821</name>
</gene>
<evidence type="ECO:0000313" key="2">
    <source>
        <dbReference type="EMBL" id="GIX69230.1"/>
    </source>
</evidence>
<evidence type="ECO:0000313" key="3">
    <source>
        <dbReference type="Proteomes" id="UP001054837"/>
    </source>
</evidence>
<accession>A0AAV4MBI7</accession>
<dbReference type="EMBL" id="BPLQ01000240">
    <property type="protein sequence ID" value="GIX69230.1"/>
    <property type="molecule type" value="Genomic_DNA"/>
</dbReference>